<dbReference type="SFLD" id="SFLDG01135">
    <property type="entry name" value="C1.5.6:_HAD__Beta-PGM__Phospha"/>
    <property type="match status" value="1"/>
</dbReference>
<dbReference type="SFLD" id="SFLDG01129">
    <property type="entry name" value="C1.5:_HAD__Beta-PGM__Phosphata"/>
    <property type="match status" value="1"/>
</dbReference>
<dbReference type="SUPFAM" id="SSF56784">
    <property type="entry name" value="HAD-like"/>
    <property type="match status" value="1"/>
</dbReference>
<dbReference type="Gene3D" id="3.40.50.1000">
    <property type="entry name" value="HAD superfamily/HAD-like"/>
    <property type="match status" value="1"/>
</dbReference>
<dbReference type="PANTHER" id="PTHR43481">
    <property type="entry name" value="FRUCTOSE-1-PHOSPHATE PHOSPHATASE"/>
    <property type="match status" value="1"/>
</dbReference>
<dbReference type="GO" id="GO:0050308">
    <property type="term" value="F:sugar-phosphatase activity"/>
    <property type="evidence" value="ECO:0007669"/>
    <property type="project" value="TreeGrafter"/>
</dbReference>
<dbReference type="Pfam" id="PF13419">
    <property type="entry name" value="HAD_2"/>
    <property type="match status" value="1"/>
</dbReference>
<dbReference type="InterPro" id="IPR041492">
    <property type="entry name" value="HAD_2"/>
</dbReference>
<dbReference type="InterPro" id="IPR023214">
    <property type="entry name" value="HAD_sf"/>
</dbReference>
<dbReference type="InterPro" id="IPR051806">
    <property type="entry name" value="HAD-like_SPP"/>
</dbReference>
<reference evidence="1 2" key="1">
    <citation type="submission" date="2013-10" db="EMBL/GenBank/DDBJ databases">
        <title>The Genome Sequence of Prevotella nigrescens CC14M.</title>
        <authorList>
            <consortium name="The Broad Institute Genomics Platform"/>
            <person name="Earl A."/>
            <person name="Allen-Vercoe E."/>
            <person name="Daigneault M."/>
            <person name="Young S.K."/>
            <person name="Zeng Q."/>
            <person name="Gargeya S."/>
            <person name="Fitzgerald M."/>
            <person name="Abouelleil A."/>
            <person name="Alvarado L."/>
            <person name="Chapman S.B."/>
            <person name="Gainer-Dewar J."/>
            <person name="Goldberg J."/>
            <person name="Griggs A."/>
            <person name="Gujja S."/>
            <person name="Hansen M."/>
            <person name="Howarth C."/>
            <person name="Imamovic A."/>
            <person name="Ireland A."/>
            <person name="Larimer J."/>
            <person name="McCowan C."/>
            <person name="Murphy C."/>
            <person name="Pearson M."/>
            <person name="Poon T.W."/>
            <person name="Priest M."/>
            <person name="Roberts A."/>
            <person name="Saif S."/>
            <person name="Shea T."/>
            <person name="Sykes S."/>
            <person name="Wortman J."/>
            <person name="Nusbaum C."/>
            <person name="Birren B."/>
        </authorList>
    </citation>
    <scope>NUCLEOTIDE SEQUENCE [LARGE SCALE GENOMIC DNA]</scope>
    <source>
        <strain evidence="1 2">CC14M</strain>
    </source>
</reference>
<dbReference type="Proteomes" id="UP000018727">
    <property type="component" value="Unassembled WGS sequence"/>
</dbReference>
<dbReference type="PANTHER" id="PTHR43481:SF4">
    <property type="entry name" value="GLYCEROL-1-PHOSPHATE PHOSPHOHYDROLASE 1-RELATED"/>
    <property type="match status" value="1"/>
</dbReference>
<dbReference type="HOGENOM" id="CLU_045011_13_4_10"/>
<evidence type="ECO:0000313" key="1">
    <source>
        <dbReference type="EMBL" id="ETD28339.1"/>
    </source>
</evidence>
<proteinExistence type="predicted"/>
<organism evidence="1 2">
    <name type="scientific">Prevotella nigrescens CC14M</name>
    <dbReference type="NCBI Taxonomy" id="1073366"/>
    <lineage>
        <taxon>Bacteria</taxon>
        <taxon>Pseudomonadati</taxon>
        <taxon>Bacteroidota</taxon>
        <taxon>Bacteroidia</taxon>
        <taxon>Bacteroidales</taxon>
        <taxon>Prevotellaceae</taxon>
        <taxon>Prevotella</taxon>
    </lineage>
</organism>
<keyword evidence="2" id="KW-1185">Reference proteome</keyword>
<accession>V8CLU6</accession>
<dbReference type="InterPro" id="IPR036412">
    <property type="entry name" value="HAD-like_sf"/>
</dbReference>
<evidence type="ECO:0000313" key="2">
    <source>
        <dbReference type="Proteomes" id="UP000018727"/>
    </source>
</evidence>
<dbReference type="PATRIC" id="fig|1073366.3.peg.1816"/>
<name>V8CLU6_9BACT</name>
<dbReference type="EMBL" id="AZJH01000025">
    <property type="protein sequence ID" value="ETD28339.1"/>
    <property type="molecule type" value="Genomic_DNA"/>
</dbReference>
<evidence type="ECO:0008006" key="3">
    <source>
        <dbReference type="Google" id="ProtNLM"/>
    </source>
</evidence>
<dbReference type="Gene3D" id="1.10.150.240">
    <property type="entry name" value="Putative phosphatase, domain 2"/>
    <property type="match status" value="1"/>
</dbReference>
<gene>
    <name evidence="1" type="ORF">HMPREF1173_01757</name>
</gene>
<dbReference type="AlphaFoldDB" id="V8CLU6"/>
<comment type="caution">
    <text evidence="1">The sequence shown here is derived from an EMBL/GenBank/DDBJ whole genome shotgun (WGS) entry which is preliminary data.</text>
</comment>
<dbReference type="InterPro" id="IPR023198">
    <property type="entry name" value="PGP-like_dom2"/>
</dbReference>
<dbReference type="SFLD" id="SFLDS00003">
    <property type="entry name" value="Haloacid_Dehalogenase"/>
    <property type="match status" value="1"/>
</dbReference>
<protein>
    <recommendedName>
        <fullName evidence="3">HAD hydrolase, family IA</fullName>
    </recommendedName>
</protein>
<sequence length="256" mass="28370">MGFLVLHARMFQEAIRKYNKQAAQPFAPKVVLFDMDGVLYDSMPNHAKAWQRAMAEFGIHFTAEDAYATEGARGVDTVRRYVKEQLGKVLTEQEAEEMYQLKACYFQEMPTTDIFDGVKDLMQKIQNNGLKIGIVTGSGQRQLINRLLSDFKDFINETQITTAFDVKRGKPNPDPYLMGLKKAGNFAPHEGIVVENAPLGVRAGVAAGCFTVAINSGPLPDAALLNEGADVLFETIRAFSDSWEQLTASVAQSLKR</sequence>